<dbReference type="HOGENOM" id="CLU_016455_0_2_11"/>
<dbReference type="PANTHER" id="PTHR33392">
    <property type="entry name" value="POLYISOPRENYL-TEICHOIC ACID--PEPTIDOGLYCAN TEICHOIC ACID TRANSFERASE TAGU"/>
    <property type="match status" value="1"/>
</dbReference>
<evidence type="ECO:0000256" key="2">
    <source>
        <dbReference type="SAM" id="MobiDB-lite"/>
    </source>
</evidence>
<dbReference type="Pfam" id="PF03816">
    <property type="entry name" value="LytR_cpsA_psr"/>
    <property type="match status" value="1"/>
</dbReference>
<dbReference type="eggNOG" id="COG1316">
    <property type="taxonomic scope" value="Bacteria"/>
</dbReference>
<gene>
    <name evidence="5" type="ordered locus">KRH_12510</name>
</gene>
<proteinExistence type="inferred from homology"/>
<keyword evidence="3" id="KW-0812">Transmembrane</keyword>
<dbReference type="Gene3D" id="3.40.630.190">
    <property type="entry name" value="LCP protein"/>
    <property type="match status" value="1"/>
</dbReference>
<organism evidence="5 6">
    <name type="scientific">Kocuria rhizophila (strain ATCC 9341 / DSM 348 / NBRC 103217 / DC2201)</name>
    <dbReference type="NCBI Taxonomy" id="378753"/>
    <lineage>
        <taxon>Bacteria</taxon>
        <taxon>Bacillati</taxon>
        <taxon>Actinomycetota</taxon>
        <taxon>Actinomycetes</taxon>
        <taxon>Micrococcales</taxon>
        <taxon>Micrococcaceae</taxon>
        <taxon>Kocuria</taxon>
    </lineage>
</organism>
<dbReference type="KEGG" id="krh:KRH_12510"/>
<protein>
    <submittedName>
        <fullName evidence="5">Putative LytR family regulatory protein</fullName>
    </submittedName>
</protein>
<keyword evidence="6" id="KW-1185">Reference proteome</keyword>
<name>B2GHP5_KOCRD</name>
<comment type="similarity">
    <text evidence="1">Belongs to the LytR/CpsA/Psr (LCP) family.</text>
</comment>
<keyword evidence="3" id="KW-1133">Transmembrane helix</keyword>
<evidence type="ECO:0000256" key="1">
    <source>
        <dbReference type="ARBA" id="ARBA00006068"/>
    </source>
</evidence>
<dbReference type="STRING" id="378753.KRH_12510"/>
<evidence type="ECO:0000259" key="4">
    <source>
        <dbReference type="Pfam" id="PF03816"/>
    </source>
</evidence>
<dbReference type="Proteomes" id="UP000008838">
    <property type="component" value="Chromosome"/>
</dbReference>
<accession>B2GHP5</accession>
<dbReference type="InterPro" id="IPR004474">
    <property type="entry name" value="LytR_CpsA_psr"/>
</dbReference>
<feature type="region of interest" description="Disordered" evidence="2">
    <location>
        <begin position="1"/>
        <end position="48"/>
    </location>
</feature>
<dbReference type="EMBL" id="AP009152">
    <property type="protein sequence ID" value="BAG29598.1"/>
    <property type="molecule type" value="Genomic_DNA"/>
</dbReference>
<evidence type="ECO:0000313" key="5">
    <source>
        <dbReference type="EMBL" id="BAG29598.1"/>
    </source>
</evidence>
<feature type="domain" description="Cell envelope-related transcriptional attenuator" evidence="4">
    <location>
        <begin position="132"/>
        <end position="274"/>
    </location>
</feature>
<reference evidence="5 6" key="1">
    <citation type="journal article" date="2008" name="J. Bacteriol.">
        <title>Complete genome sequence of the soil actinomycete Kocuria rhizophila.</title>
        <authorList>
            <person name="Takarada H."/>
            <person name="Sekine M."/>
            <person name="Kosugi H."/>
            <person name="Matsuo Y."/>
            <person name="Fujisawa T."/>
            <person name="Omata S."/>
            <person name="Kishi E."/>
            <person name="Shimizu A."/>
            <person name="Tsukatani N."/>
            <person name="Tanikawa S."/>
            <person name="Fujita N."/>
            <person name="Harayama S."/>
        </authorList>
    </citation>
    <scope>NUCLEOTIDE SEQUENCE [LARGE SCALE GENOMIC DNA]</scope>
    <source>
        <strain evidence="6">ATCC 9341 / DSM 348 / NBRC 103217 / DC2201</strain>
    </source>
</reference>
<evidence type="ECO:0000313" key="6">
    <source>
        <dbReference type="Proteomes" id="UP000008838"/>
    </source>
</evidence>
<dbReference type="NCBIfam" id="TIGR00350">
    <property type="entry name" value="lytR_cpsA_psr"/>
    <property type="match status" value="1"/>
</dbReference>
<dbReference type="InterPro" id="IPR050922">
    <property type="entry name" value="LytR/CpsA/Psr_CW_biosynth"/>
</dbReference>
<feature type="transmembrane region" description="Helical" evidence="3">
    <location>
        <begin position="56"/>
        <end position="76"/>
    </location>
</feature>
<evidence type="ECO:0000256" key="3">
    <source>
        <dbReference type="SAM" id="Phobius"/>
    </source>
</evidence>
<keyword evidence="3" id="KW-0472">Membrane</keyword>
<dbReference type="AlphaFoldDB" id="B2GHP5"/>
<dbReference type="PANTHER" id="PTHR33392:SF6">
    <property type="entry name" value="POLYISOPRENYL-TEICHOIC ACID--PEPTIDOGLYCAN TEICHOIC ACID TRANSFERASE TAGU"/>
    <property type="match status" value="1"/>
</dbReference>
<sequence length="374" mass="39938">MPPGGVGLVGPCSDRRTESAARSDIPPAPECHVSQNEYEINDERPAPRKRHTGRNILLVLLGLVLVVAVAAGLFVWNIGRNFEKGANNLESAFPEESSRPAKGSKEDSGTTVLLLGSDKRPQGQDPDVTGSRADSIMLLHIPEDGGQMYVMSIMRDTWVDIPGVGEAKINAALDQGGMPKMVSTIEENFDTRVDEVAMVDFAGFEGLTDALGGVTVDVPIAFTAQGGQHFEAGPQKMNGEQALAFVRERYAFQDGDYQRVRDQRAYLQAMLNELVSAGTLTNPVKLNQVVKQISPYLTVSDGLTAGWIAQQAPKLVGLGSGDIHMFTVPNKGVGTSADGQSIIVADQDAMKQIGKAISDGTLDQYAQSVGTQGQ</sequence>